<dbReference type="Gene3D" id="2.40.128.260">
    <property type="entry name" value="Type IV secretion system, VirB10/TraB/TrbI"/>
    <property type="match status" value="1"/>
</dbReference>
<dbReference type="InterPro" id="IPR042217">
    <property type="entry name" value="T4SS_VirB10/TrbI"/>
</dbReference>
<evidence type="ECO:0000313" key="7">
    <source>
        <dbReference type="EMBL" id="SHM57717.1"/>
    </source>
</evidence>
<evidence type="ECO:0000256" key="6">
    <source>
        <dbReference type="SAM" id="Coils"/>
    </source>
</evidence>
<dbReference type="RefSeq" id="WP_073068646.1">
    <property type="nucleotide sequence ID" value="NZ_FRCK01000014.1"/>
</dbReference>
<sequence>MAENEKLQERLRRMQKPEVRPSWWRRMALPAGMLATGLAGGAYVATVQPSETAAPPPMPTSEVSEFQNDTGLAGFTLTEDPAALVPEPAVARTEARIVPDPQAQADAEAARAELAKARADLEAARAELDAARASPATDPAEIDALRTEMQQLRDDMASKDQALDELTRENMRLETELETTAQMAGQTQMQADLEAQRLAALEQRRAELEARRAEEEAILQARTHSAMVAYRAGGGDGGTSGEGDAAGADERLDAAERFRRAGRAETVQAEVIGEPSRTVLQGTLIEATLANAISSQLEGNVSATVSYDVWSMDMANVLIPRGSRLFGRYSSSIDKGQRRIMVAWDRVVTPDGQSVELAAYGTDRVGRAGVTGRVNTHTLPRFAAAAAVSIIGAAPAVLAAAIEKDRGDEISRETAENIGTNASDTVGSIMKDYIDIPTTISVDQGAVVMVMVNADLEML</sequence>
<evidence type="ECO:0000256" key="3">
    <source>
        <dbReference type="ARBA" id="ARBA00022692"/>
    </source>
</evidence>
<dbReference type="GO" id="GO:0016020">
    <property type="term" value="C:membrane"/>
    <property type="evidence" value="ECO:0007669"/>
    <property type="project" value="UniProtKB-SubCell"/>
</dbReference>
<dbReference type="CDD" id="cd16429">
    <property type="entry name" value="VirB10"/>
    <property type="match status" value="1"/>
</dbReference>
<evidence type="ECO:0000256" key="2">
    <source>
        <dbReference type="ARBA" id="ARBA00010265"/>
    </source>
</evidence>
<proteinExistence type="inferred from homology"/>
<dbReference type="AlphaFoldDB" id="A0A1M7JYV2"/>
<dbReference type="EMBL" id="FRCK01000014">
    <property type="protein sequence ID" value="SHM57717.1"/>
    <property type="molecule type" value="Genomic_DNA"/>
</dbReference>
<dbReference type="Pfam" id="PF03743">
    <property type="entry name" value="TrbI"/>
    <property type="match status" value="1"/>
</dbReference>
<evidence type="ECO:0000256" key="4">
    <source>
        <dbReference type="ARBA" id="ARBA00022989"/>
    </source>
</evidence>
<evidence type="ECO:0000256" key="5">
    <source>
        <dbReference type="ARBA" id="ARBA00023136"/>
    </source>
</evidence>
<reference evidence="8" key="1">
    <citation type="submission" date="2016-11" db="EMBL/GenBank/DDBJ databases">
        <authorList>
            <person name="Varghese N."/>
            <person name="Submissions S."/>
        </authorList>
    </citation>
    <scope>NUCLEOTIDE SEQUENCE [LARGE SCALE GENOMIC DNA]</scope>
    <source>
        <strain evidence="8">DSM 6637</strain>
    </source>
</reference>
<comment type="similarity">
    <text evidence="2">Belongs to the TrbI/VirB10 family.</text>
</comment>
<evidence type="ECO:0000313" key="8">
    <source>
        <dbReference type="Proteomes" id="UP000184444"/>
    </source>
</evidence>
<keyword evidence="4" id="KW-1133">Transmembrane helix</keyword>
<organism evidence="7 8">
    <name type="scientific">Paracoccus solventivorans</name>
    <dbReference type="NCBI Taxonomy" id="53463"/>
    <lineage>
        <taxon>Bacteria</taxon>
        <taxon>Pseudomonadati</taxon>
        <taxon>Pseudomonadota</taxon>
        <taxon>Alphaproteobacteria</taxon>
        <taxon>Rhodobacterales</taxon>
        <taxon>Paracoccaceae</taxon>
        <taxon>Paracoccus</taxon>
    </lineage>
</organism>
<dbReference type="STRING" id="53463.SAMN05444389_11453"/>
<gene>
    <name evidence="7" type="ORF">SAMN05444389_11453</name>
</gene>
<dbReference type="Proteomes" id="UP000184444">
    <property type="component" value="Unassembled WGS sequence"/>
</dbReference>
<dbReference type="Gene3D" id="1.20.120.1490">
    <property type="match status" value="1"/>
</dbReference>
<accession>A0A1M7JYV2</accession>
<feature type="coiled-coil region" evidence="6">
    <location>
        <begin position="104"/>
        <end position="218"/>
    </location>
</feature>
<comment type="subcellular location">
    <subcellularLocation>
        <location evidence="1">Membrane</location>
        <topology evidence="1">Single-pass membrane protein</topology>
    </subcellularLocation>
</comment>
<dbReference type="OrthoDB" id="9807354at2"/>
<evidence type="ECO:0000256" key="1">
    <source>
        <dbReference type="ARBA" id="ARBA00004167"/>
    </source>
</evidence>
<keyword evidence="8" id="KW-1185">Reference proteome</keyword>
<protein>
    <submittedName>
        <fullName evidence="7">Type IV secretion system protein VirB10</fullName>
    </submittedName>
</protein>
<keyword evidence="6" id="KW-0175">Coiled coil</keyword>
<keyword evidence="5" id="KW-0472">Membrane</keyword>
<name>A0A1M7JYV2_9RHOB</name>
<dbReference type="InterPro" id="IPR005498">
    <property type="entry name" value="T4SS_VirB10/TraB/TrbI"/>
</dbReference>
<keyword evidence="3" id="KW-0812">Transmembrane</keyword>